<evidence type="ECO:0000256" key="4">
    <source>
        <dbReference type="ARBA" id="ARBA00022741"/>
    </source>
</evidence>
<dbReference type="EMBL" id="BAABFO010000017">
    <property type="protein sequence ID" value="GAA4337374.1"/>
    <property type="molecule type" value="Genomic_DNA"/>
</dbReference>
<protein>
    <submittedName>
        <fullName evidence="7">ABC transporter ATP-binding protein</fullName>
    </submittedName>
</protein>
<dbReference type="PROSITE" id="PS00211">
    <property type="entry name" value="ABC_TRANSPORTER_1"/>
    <property type="match status" value="1"/>
</dbReference>
<keyword evidence="3" id="KW-1003">Cell membrane</keyword>
<dbReference type="SMART" id="SM00382">
    <property type="entry name" value="AAA"/>
    <property type="match status" value="1"/>
</dbReference>
<evidence type="ECO:0000256" key="2">
    <source>
        <dbReference type="ARBA" id="ARBA00022448"/>
    </source>
</evidence>
<dbReference type="InterPro" id="IPR050166">
    <property type="entry name" value="ABC_transporter_ATP-bind"/>
</dbReference>
<keyword evidence="8" id="KW-1185">Reference proteome</keyword>
<dbReference type="Gene3D" id="3.40.50.300">
    <property type="entry name" value="P-loop containing nucleotide triphosphate hydrolases"/>
    <property type="match status" value="1"/>
</dbReference>
<sequence length="266" mass="29540">MDESQARNDALRAAAPAAIVIDGVARQFNSRGQSVTALDNVNLQIGDGEFVSFLGPSGCGKSTLFMIVAGLLAPSRGEVRIAGRRVDRPVTDIGIVFQQDLLVDWRTVLENVLLQAEVRRLPLAPARERARQLLQQVGLAGFENRRPWELSGGMRQRAAICRALLHDARILMMDEPFGALDALTRDQMNLDLQALWSQTRRTAILVTHSISEAIFLSDRVVVMSPRPGRVILDLRIDLPRPRTIEMRDSAEFVAYQKQLRGMIGAH</sequence>
<dbReference type="Pfam" id="PF00005">
    <property type="entry name" value="ABC_tran"/>
    <property type="match status" value="1"/>
</dbReference>
<dbReference type="InterPro" id="IPR027417">
    <property type="entry name" value="P-loop_NTPase"/>
</dbReference>
<proteinExistence type="inferred from homology"/>
<dbReference type="InterPro" id="IPR003593">
    <property type="entry name" value="AAA+_ATPase"/>
</dbReference>
<keyword evidence="4" id="KW-0547">Nucleotide-binding</keyword>
<dbReference type="InterPro" id="IPR017871">
    <property type="entry name" value="ABC_transporter-like_CS"/>
</dbReference>
<name>A0ABP8HCH7_9BURK</name>
<keyword evidence="5 7" id="KW-0067">ATP-binding</keyword>
<evidence type="ECO:0000313" key="8">
    <source>
        <dbReference type="Proteomes" id="UP001501671"/>
    </source>
</evidence>
<dbReference type="Proteomes" id="UP001501671">
    <property type="component" value="Unassembled WGS sequence"/>
</dbReference>
<dbReference type="RefSeq" id="WP_345250971.1">
    <property type="nucleotide sequence ID" value="NZ_BAABFO010000017.1"/>
</dbReference>
<evidence type="ECO:0000259" key="6">
    <source>
        <dbReference type="PROSITE" id="PS50893"/>
    </source>
</evidence>
<evidence type="ECO:0000256" key="5">
    <source>
        <dbReference type="ARBA" id="ARBA00022840"/>
    </source>
</evidence>
<dbReference type="PROSITE" id="PS50893">
    <property type="entry name" value="ABC_TRANSPORTER_2"/>
    <property type="match status" value="1"/>
</dbReference>
<comment type="similarity">
    <text evidence="1">Belongs to the ABC transporter superfamily.</text>
</comment>
<keyword evidence="2" id="KW-0813">Transport</keyword>
<dbReference type="CDD" id="cd03293">
    <property type="entry name" value="ABC_NrtD_SsuB_transporters"/>
    <property type="match status" value="1"/>
</dbReference>
<dbReference type="GO" id="GO:0005524">
    <property type="term" value="F:ATP binding"/>
    <property type="evidence" value="ECO:0007669"/>
    <property type="project" value="UniProtKB-KW"/>
</dbReference>
<keyword evidence="3" id="KW-0472">Membrane</keyword>
<organism evidence="7 8">
    <name type="scientific">Pigmentiphaga soli</name>
    <dbReference type="NCBI Taxonomy" id="1007095"/>
    <lineage>
        <taxon>Bacteria</taxon>
        <taxon>Pseudomonadati</taxon>
        <taxon>Pseudomonadota</taxon>
        <taxon>Betaproteobacteria</taxon>
        <taxon>Burkholderiales</taxon>
        <taxon>Alcaligenaceae</taxon>
        <taxon>Pigmentiphaga</taxon>
    </lineage>
</organism>
<evidence type="ECO:0000256" key="1">
    <source>
        <dbReference type="ARBA" id="ARBA00005417"/>
    </source>
</evidence>
<comment type="caution">
    <text evidence="7">The sequence shown here is derived from an EMBL/GenBank/DDBJ whole genome shotgun (WGS) entry which is preliminary data.</text>
</comment>
<reference evidence="8" key="1">
    <citation type="journal article" date="2019" name="Int. J. Syst. Evol. Microbiol.">
        <title>The Global Catalogue of Microorganisms (GCM) 10K type strain sequencing project: providing services to taxonomists for standard genome sequencing and annotation.</title>
        <authorList>
            <consortium name="The Broad Institute Genomics Platform"/>
            <consortium name="The Broad Institute Genome Sequencing Center for Infectious Disease"/>
            <person name="Wu L."/>
            <person name="Ma J."/>
        </authorList>
    </citation>
    <scope>NUCLEOTIDE SEQUENCE [LARGE SCALE GENOMIC DNA]</scope>
    <source>
        <strain evidence="8">JCM 17666</strain>
    </source>
</reference>
<evidence type="ECO:0000313" key="7">
    <source>
        <dbReference type="EMBL" id="GAA4337374.1"/>
    </source>
</evidence>
<feature type="domain" description="ABC transporter" evidence="6">
    <location>
        <begin position="19"/>
        <end position="250"/>
    </location>
</feature>
<evidence type="ECO:0000256" key="3">
    <source>
        <dbReference type="ARBA" id="ARBA00022475"/>
    </source>
</evidence>
<dbReference type="InterPro" id="IPR003439">
    <property type="entry name" value="ABC_transporter-like_ATP-bd"/>
</dbReference>
<accession>A0ABP8HCH7</accession>
<dbReference type="PANTHER" id="PTHR42788:SF13">
    <property type="entry name" value="ALIPHATIC SULFONATES IMPORT ATP-BINDING PROTEIN SSUB"/>
    <property type="match status" value="1"/>
</dbReference>
<dbReference type="SUPFAM" id="SSF52540">
    <property type="entry name" value="P-loop containing nucleoside triphosphate hydrolases"/>
    <property type="match status" value="1"/>
</dbReference>
<gene>
    <name evidence="7" type="ORF">GCM10023144_33020</name>
</gene>
<dbReference type="PANTHER" id="PTHR42788">
    <property type="entry name" value="TAURINE IMPORT ATP-BINDING PROTEIN-RELATED"/>
    <property type="match status" value="1"/>
</dbReference>